<proteinExistence type="predicted"/>
<feature type="transmembrane region" description="Helical" evidence="1">
    <location>
        <begin position="30"/>
        <end position="48"/>
    </location>
</feature>
<sequence>MSFIAIVLLILIIIFFIKFGKTSRKVTHWILSIYMAVLVVATVLVPLMTDNTINQKKVDQLEIDRLWNEVDKKLSQGQIDQVDAEYVLVETNFDVGHLKTLKLQSNKVNSTRVLIERKPSNDEKVDAFIFRKGLIINDYDFSDQLKPYHLELVDQTLRITSSQQEINLAISSNPFPIRQFTGESIMRGHSSAHGDQVIYLRIPHDLEVVANEQIDLLSVGG</sequence>
<protein>
    <submittedName>
        <fullName evidence="2">Uncharacterized protein</fullName>
    </submittedName>
</protein>
<keyword evidence="1" id="KW-0472">Membrane</keyword>
<organism evidence="2 3">
    <name type="scientific">Ammoniphilus resinae</name>
    <dbReference type="NCBI Taxonomy" id="861532"/>
    <lineage>
        <taxon>Bacteria</taxon>
        <taxon>Bacillati</taxon>
        <taxon>Bacillota</taxon>
        <taxon>Bacilli</taxon>
        <taxon>Bacillales</taxon>
        <taxon>Paenibacillaceae</taxon>
        <taxon>Aneurinibacillus group</taxon>
        <taxon>Ammoniphilus</taxon>
    </lineage>
</organism>
<reference evidence="2 3" key="1">
    <citation type="submission" date="2021-03" db="EMBL/GenBank/DDBJ databases">
        <title>Genomic Encyclopedia of Type Strains, Phase IV (KMG-IV): sequencing the most valuable type-strain genomes for metagenomic binning, comparative biology and taxonomic classification.</title>
        <authorList>
            <person name="Goeker M."/>
        </authorList>
    </citation>
    <scope>NUCLEOTIDE SEQUENCE [LARGE SCALE GENOMIC DNA]</scope>
    <source>
        <strain evidence="2 3">DSM 24738</strain>
    </source>
</reference>
<gene>
    <name evidence="2" type="ORF">J2Z37_004561</name>
</gene>
<evidence type="ECO:0000313" key="2">
    <source>
        <dbReference type="EMBL" id="MBP1934541.1"/>
    </source>
</evidence>
<keyword evidence="3" id="KW-1185">Reference proteome</keyword>
<name>A0ABS4GWC0_9BACL</name>
<dbReference type="EMBL" id="JAGGKT010000022">
    <property type="protein sequence ID" value="MBP1934541.1"/>
    <property type="molecule type" value="Genomic_DNA"/>
</dbReference>
<dbReference type="Proteomes" id="UP001519343">
    <property type="component" value="Unassembled WGS sequence"/>
</dbReference>
<evidence type="ECO:0000256" key="1">
    <source>
        <dbReference type="SAM" id="Phobius"/>
    </source>
</evidence>
<keyword evidence="1" id="KW-1133">Transmembrane helix</keyword>
<comment type="caution">
    <text evidence="2">The sequence shown here is derived from an EMBL/GenBank/DDBJ whole genome shotgun (WGS) entry which is preliminary data.</text>
</comment>
<evidence type="ECO:0000313" key="3">
    <source>
        <dbReference type="Proteomes" id="UP001519343"/>
    </source>
</evidence>
<accession>A0ABS4GWC0</accession>
<dbReference type="RefSeq" id="WP_209812524.1">
    <property type="nucleotide sequence ID" value="NZ_JAGGKT010000022.1"/>
</dbReference>
<keyword evidence="1" id="KW-0812">Transmembrane</keyword>